<dbReference type="SUPFAM" id="SSF56672">
    <property type="entry name" value="DNA/RNA polymerases"/>
    <property type="match status" value="1"/>
</dbReference>
<feature type="binding site" evidence="9">
    <location>
        <position position="384"/>
    </location>
    <ligand>
        <name>Mg(2+)</name>
        <dbReference type="ChEBI" id="CHEBI:18420"/>
        <label>2</label>
    </ligand>
</feature>
<keyword evidence="9" id="KW-0460">Magnesium</keyword>
<keyword evidence="9" id="KW-0479">Metal-binding</keyword>
<dbReference type="EC" id="2.7.7.48" evidence="1"/>
<evidence type="ECO:0000256" key="2">
    <source>
        <dbReference type="ARBA" id="ARBA00022484"/>
    </source>
</evidence>
<keyword evidence="4" id="KW-0548">Nucleotidyltransferase</keyword>
<evidence type="ECO:0000313" key="11">
    <source>
        <dbReference type="EMBL" id="QDH86755.1"/>
    </source>
</evidence>
<dbReference type="GO" id="GO:0003968">
    <property type="term" value="F:RNA-directed RNA polymerase activity"/>
    <property type="evidence" value="ECO:0007669"/>
    <property type="project" value="UniProtKB-KW"/>
</dbReference>
<dbReference type="InterPro" id="IPR005093">
    <property type="entry name" value="RNArep_beta"/>
</dbReference>
<organism evidence="11">
    <name type="scientific">Leviviridae sp</name>
    <dbReference type="NCBI Taxonomy" id="2027243"/>
    <lineage>
        <taxon>Viruses</taxon>
        <taxon>Riboviria</taxon>
        <taxon>Orthornavirae</taxon>
        <taxon>Lenarviricota</taxon>
        <taxon>Leviviricetes</taxon>
        <taxon>Norzivirales</taxon>
        <taxon>Fiersviridae</taxon>
    </lineage>
</organism>
<name>A0A514CZI4_9VIRU</name>
<dbReference type="GO" id="GO:0000166">
    <property type="term" value="F:nucleotide binding"/>
    <property type="evidence" value="ECO:0007669"/>
    <property type="project" value="UniProtKB-KW"/>
</dbReference>
<dbReference type="PROSITE" id="PS50522">
    <property type="entry name" value="RDRP_PHAGE"/>
    <property type="match status" value="1"/>
</dbReference>
<evidence type="ECO:0000256" key="6">
    <source>
        <dbReference type="ARBA" id="ARBA00022953"/>
    </source>
</evidence>
<comment type="cofactor">
    <cofactor evidence="9">
        <name>Mg(2+)</name>
        <dbReference type="ChEBI" id="CHEBI:18420"/>
    </cofactor>
    <text evidence="9">Binds 2 Mg(2+) per subunit.</text>
</comment>
<dbReference type="Pfam" id="PF03431">
    <property type="entry name" value="RNA_replicase_B"/>
    <property type="match status" value="1"/>
</dbReference>
<reference evidence="11" key="1">
    <citation type="submission" date="2019-05" db="EMBL/GenBank/DDBJ databases">
        <title>Metatranscriptomic reconstruction reveals RNA viruses with the potential to shape carbon cycling in soil.</title>
        <authorList>
            <person name="Starr E.P."/>
            <person name="Nuccio E."/>
            <person name="Pett-Ridge J."/>
            <person name="Banfield J.F."/>
            <person name="Firestone M.K."/>
        </authorList>
    </citation>
    <scope>NUCLEOTIDE SEQUENCE</scope>
    <source>
        <strain evidence="11">H1_Bulk_29_scaffold_353</strain>
    </source>
</reference>
<keyword evidence="2 11" id="KW-0696">RNA-directed RNA polymerase</keyword>
<keyword evidence="3" id="KW-0808">Transferase</keyword>
<dbReference type="InterPro" id="IPR007096">
    <property type="entry name" value="RNA-dir_Rpol_cat_phage"/>
</dbReference>
<feature type="domain" description="RdRp catalytic" evidence="10">
    <location>
        <begin position="284"/>
        <end position="416"/>
    </location>
</feature>
<evidence type="ECO:0000256" key="9">
    <source>
        <dbReference type="PIRSR" id="PIRSR605093-1"/>
    </source>
</evidence>
<dbReference type="EMBL" id="MN032905">
    <property type="protein sequence ID" value="QDH86755.1"/>
    <property type="molecule type" value="Genomic_RNA"/>
</dbReference>
<evidence type="ECO:0000256" key="7">
    <source>
        <dbReference type="ARBA" id="ARBA00030248"/>
    </source>
</evidence>
<dbReference type="InterPro" id="IPR043502">
    <property type="entry name" value="DNA/RNA_pol_sf"/>
</dbReference>
<gene>
    <name evidence="11" type="ORF">H1Bulk29353_000004</name>
</gene>
<dbReference type="GO" id="GO:0039694">
    <property type="term" value="P:viral RNA genome replication"/>
    <property type="evidence" value="ECO:0007669"/>
    <property type="project" value="InterPro"/>
</dbReference>
<evidence type="ECO:0000256" key="8">
    <source>
        <dbReference type="ARBA" id="ARBA00048744"/>
    </source>
</evidence>
<comment type="catalytic activity">
    <reaction evidence="8">
        <text>RNA(n) + a ribonucleoside 5'-triphosphate = RNA(n+1) + diphosphate</text>
        <dbReference type="Rhea" id="RHEA:21248"/>
        <dbReference type="Rhea" id="RHEA-COMP:14527"/>
        <dbReference type="Rhea" id="RHEA-COMP:17342"/>
        <dbReference type="ChEBI" id="CHEBI:33019"/>
        <dbReference type="ChEBI" id="CHEBI:61557"/>
        <dbReference type="ChEBI" id="CHEBI:140395"/>
        <dbReference type="EC" id="2.7.7.48"/>
    </reaction>
</comment>
<feature type="binding site" evidence="9">
    <location>
        <position position="385"/>
    </location>
    <ligand>
        <name>Mg(2+)</name>
        <dbReference type="ChEBI" id="CHEBI:18420"/>
        <label>2</label>
    </ligand>
</feature>
<dbReference type="CDD" id="cd23176">
    <property type="entry name" value="ps-ssRNAv_Leviviridae_RdRp"/>
    <property type="match status" value="1"/>
</dbReference>
<protein>
    <recommendedName>
        <fullName evidence="1">RNA-directed RNA polymerase</fullName>
        <ecNumber evidence="1">2.7.7.48</ecNumber>
    </recommendedName>
    <alternativeName>
        <fullName evidence="7">RNA replicase beta chain</fullName>
    </alternativeName>
</protein>
<evidence type="ECO:0000256" key="1">
    <source>
        <dbReference type="ARBA" id="ARBA00012494"/>
    </source>
</evidence>
<feature type="binding site" evidence="9">
    <location>
        <position position="299"/>
    </location>
    <ligand>
        <name>Mg(2+)</name>
        <dbReference type="ChEBI" id="CHEBI:18420"/>
        <label>2</label>
    </ligand>
</feature>
<accession>A0A514CZI4</accession>
<proteinExistence type="predicted"/>
<evidence type="ECO:0000256" key="5">
    <source>
        <dbReference type="ARBA" id="ARBA00022741"/>
    </source>
</evidence>
<keyword evidence="6" id="KW-0693">Viral RNA replication</keyword>
<evidence type="ECO:0000259" key="10">
    <source>
        <dbReference type="PROSITE" id="PS50522"/>
    </source>
</evidence>
<evidence type="ECO:0000256" key="4">
    <source>
        <dbReference type="ARBA" id="ARBA00022695"/>
    </source>
</evidence>
<evidence type="ECO:0000256" key="3">
    <source>
        <dbReference type="ARBA" id="ARBA00022679"/>
    </source>
</evidence>
<dbReference type="GO" id="GO:0046872">
    <property type="term" value="F:metal ion binding"/>
    <property type="evidence" value="ECO:0007669"/>
    <property type="project" value="UniProtKB-KW"/>
</dbReference>
<sequence length="603" mass="67196">MGNLSNRVKHPMDRRFACTANALALEVYSKLKGPVSERLYCALQNGRYDEVVSASIDPMDYADAESFQDDYLAVEMMSKFPDWDLGIDRSKVAIEKFLASERTCSEANSRLKRGYVDGSSLASVTPESVIWTARGKIARLLGPFNWDHAENHFAFGPGATHGLKSKYGDAYFKFQAKPESTREAAVLAYTCISRVPAWFDHAVSLTARTMDDHMQLSFPERVRELITIVPGNRITTVPKNAKTDRIIAIEPTLNGYMQHGVGSLIRSRLKRVGVDLNNQRRNQELALLGSVDGSLATIDLSAASDSVSTELVRRLLPPDWLAAIEQLRCSQGVLPDGTRVEYQKVSSMGCGFTFELESLIFWAICSSVMTYSCSVDRRLAVYGDDLVIPTSEVECLVAALSYCGFSTNAKKSFWTGYFRESCGKHYFQGNDVTPIYIREGITSPERAIWFANQIRRYSRYTWGLDARFQRAYSLAVGSLPPKLRKPTIPDGFGDAALIGDFDEVSPSKCSRGHHGYVGLVHVRVSTCRQFADAPFMLRQLNDIQRPQPSLAEVLASRVENGHKKKELVLAEGRGVPTPSSKVRWRSVKISIPQWVSHGPWLGS</sequence>
<keyword evidence="5" id="KW-0547">Nucleotide-binding</keyword>